<feature type="transmembrane region" description="Helical" evidence="6">
    <location>
        <begin position="114"/>
        <end position="131"/>
    </location>
</feature>
<organism evidence="7 8">
    <name type="scientific">Corynebacterium spheniscorum</name>
    <dbReference type="NCBI Taxonomy" id="185761"/>
    <lineage>
        <taxon>Bacteria</taxon>
        <taxon>Bacillati</taxon>
        <taxon>Actinomycetota</taxon>
        <taxon>Actinomycetes</taxon>
        <taxon>Mycobacteriales</taxon>
        <taxon>Corynebacteriaceae</taxon>
        <taxon>Corynebacterium</taxon>
    </lineage>
</organism>
<dbReference type="PANTHER" id="PTHR30250:SF11">
    <property type="entry name" value="O-ANTIGEN TRANSPORTER-RELATED"/>
    <property type="match status" value="1"/>
</dbReference>
<dbReference type="STRING" id="185761.SAMN05660282_01352"/>
<feature type="transmembrane region" description="Helical" evidence="6">
    <location>
        <begin position="288"/>
        <end position="306"/>
    </location>
</feature>
<dbReference type="GO" id="GO:0005886">
    <property type="term" value="C:plasma membrane"/>
    <property type="evidence" value="ECO:0007669"/>
    <property type="project" value="UniProtKB-SubCell"/>
</dbReference>
<keyword evidence="8" id="KW-1185">Reference proteome</keyword>
<keyword evidence="4 6" id="KW-1133">Transmembrane helix</keyword>
<dbReference type="Proteomes" id="UP000199065">
    <property type="component" value="Unassembled WGS sequence"/>
</dbReference>
<evidence type="ECO:0000256" key="2">
    <source>
        <dbReference type="ARBA" id="ARBA00022475"/>
    </source>
</evidence>
<dbReference type="OrthoDB" id="3320002at2"/>
<dbReference type="InterPro" id="IPR050833">
    <property type="entry name" value="Poly_Biosynth_Transport"/>
</dbReference>
<feature type="transmembrane region" description="Helical" evidence="6">
    <location>
        <begin position="6"/>
        <end position="29"/>
    </location>
</feature>
<dbReference type="AlphaFoldDB" id="A0A1I2T571"/>
<accession>A0A1I2T571</accession>
<feature type="transmembrane region" description="Helical" evidence="6">
    <location>
        <begin position="143"/>
        <end position="166"/>
    </location>
</feature>
<evidence type="ECO:0000313" key="7">
    <source>
        <dbReference type="EMBL" id="SFG60112.1"/>
    </source>
</evidence>
<evidence type="ECO:0000256" key="1">
    <source>
        <dbReference type="ARBA" id="ARBA00004651"/>
    </source>
</evidence>
<feature type="transmembrane region" description="Helical" evidence="6">
    <location>
        <begin position="318"/>
        <end position="343"/>
    </location>
</feature>
<evidence type="ECO:0000256" key="6">
    <source>
        <dbReference type="SAM" id="Phobius"/>
    </source>
</evidence>
<dbReference type="PANTHER" id="PTHR30250">
    <property type="entry name" value="PST FAMILY PREDICTED COLANIC ACID TRANSPORTER"/>
    <property type="match status" value="1"/>
</dbReference>
<dbReference type="Pfam" id="PF01943">
    <property type="entry name" value="Polysacc_synt"/>
    <property type="match status" value="1"/>
</dbReference>
<evidence type="ECO:0000256" key="3">
    <source>
        <dbReference type="ARBA" id="ARBA00022692"/>
    </source>
</evidence>
<feature type="transmembrane region" description="Helical" evidence="6">
    <location>
        <begin position="376"/>
        <end position="395"/>
    </location>
</feature>
<sequence length="402" mass="42935">MSRSVIRAVVSVAGASMLAAGVSFIVNIISARSLGPELRGHVATVLQLAYITAPIIGYGVDRALLRQEEGSGQDGASHEDLGQKSPRYVLPSLSAVLIALAVVAAIIWPIYGPWIMMAAPAALVTVWMSWYRSDAIRTKKLRGFLIATFGYQGSILIGSLILWLLGVRTWQYWAGVYIIPGIFFALYGFMVVRRNQALPQGALRESIRNNAALTWSGLAKLISTRLNRILLPAMVSAGSLGLFIVVATATEPLYWIAQSLADYQTSHSGKGNSRDRRAAARSLAKGSLLFLPLGVIGGAALWFLLVPLFGRAYEPARAFIIPLTIASILLAMFRHLCGILLAGPHSQKLGAAEGAAAVAAMIIFPIVIYTHGALGAAWGSIAVYLIGVIAGYVLLPARNENS</sequence>
<dbReference type="EMBL" id="FOPJ01000007">
    <property type="protein sequence ID" value="SFG60112.1"/>
    <property type="molecule type" value="Genomic_DNA"/>
</dbReference>
<evidence type="ECO:0000256" key="5">
    <source>
        <dbReference type="ARBA" id="ARBA00023136"/>
    </source>
</evidence>
<keyword evidence="5 6" id="KW-0472">Membrane</keyword>
<name>A0A1I2T571_9CORY</name>
<gene>
    <name evidence="7" type="ORF">SAMN05660282_01352</name>
</gene>
<keyword evidence="2" id="KW-1003">Cell membrane</keyword>
<protein>
    <submittedName>
        <fullName evidence="7">Membrane protein involved in the export of O-antigen and teichoic acid</fullName>
    </submittedName>
</protein>
<feature type="transmembrane region" description="Helical" evidence="6">
    <location>
        <begin position="88"/>
        <end position="108"/>
    </location>
</feature>
<dbReference type="InterPro" id="IPR002797">
    <property type="entry name" value="Polysacc_synth"/>
</dbReference>
<reference evidence="7 8" key="1">
    <citation type="submission" date="2016-10" db="EMBL/GenBank/DDBJ databases">
        <authorList>
            <person name="de Groot N.N."/>
        </authorList>
    </citation>
    <scope>NUCLEOTIDE SEQUENCE [LARGE SCALE GENOMIC DNA]</scope>
    <source>
        <strain>J11</strain>
        <strain evidence="8">PG 39</strain>
    </source>
</reference>
<feature type="transmembrane region" description="Helical" evidence="6">
    <location>
        <begin position="172"/>
        <end position="192"/>
    </location>
</feature>
<keyword evidence="3 6" id="KW-0812">Transmembrane</keyword>
<evidence type="ECO:0000313" key="8">
    <source>
        <dbReference type="Proteomes" id="UP000199065"/>
    </source>
</evidence>
<evidence type="ECO:0000256" key="4">
    <source>
        <dbReference type="ARBA" id="ARBA00022989"/>
    </source>
</evidence>
<proteinExistence type="predicted"/>
<dbReference type="RefSeq" id="WP_092285740.1">
    <property type="nucleotide sequence ID" value="NZ_FOPJ01000007.1"/>
</dbReference>
<feature type="transmembrane region" description="Helical" evidence="6">
    <location>
        <begin position="349"/>
        <end position="369"/>
    </location>
</feature>
<comment type="subcellular location">
    <subcellularLocation>
        <location evidence="1">Cell membrane</location>
        <topology evidence="1">Multi-pass membrane protein</topology>
    </subcellularLocation>
</comment>